<name>A0A150WF63_BDEBC</name>
<dbReference type="EMBL" id="LUKE01000006">
    <property type="protein sequence ID" value="KYG61622.1"/>
    <property type="molecule type" value="Genomic_DNA"/>
</dbReference>
<gene>
    <name evidence="1" type="ORF">AZI86_18130</name>
</gene>
<evidence type="ECO:0000313" key="1">
    <source>
        <dbReference type="EMBL" id="KYG61622.1"/>
    </source>
</evidence>
<reference evidence="1 2" key="1">
    <citation type="submission" date="2016-03" db="EMBL/GenBank/DDBJ databases">
        <authorList>
            <person name="Ploux O."/>
        </authorList>
    </citation>
    <scope>NUCLEOTIDE SEQUENCE [LARGE SCALE GENOMIC DNA]</scope>
    <source>
        <strain evidence="1 2">R0</strain>
    </source>
</reference>
<sequence length="184" mass="21432">MGNGGDIVVCPKSQDILDFYENAGAVRAFKTEGTREKVLEEVFRNLERLSPRQAKQYKTRASEFMDDTEFKKDVALTDIKDSKHLFTPKEKDCSVQQIAIRRKEKGLEGKRFIVDETLWNQLSPRGQAGLIMHEVIYEHLYKLGEEDSVRARKLNAYLFSNKVFADSQDSYWRFITDLNLPIYR</sequence>
<keyword evidence="2" id="KW-1185">Reference proteome</keyword>
<accession>A0A150WF63</accession>
<protein>
    <submittedName>
        <fullName evidence="1">Uncharacterized protein</fullName>
    </submittedName>
</protein>
<comment type="caution">
    <text evidence="1">The sequence shown here is derived from an EMBL/GenBank/DDBJ whole genome shotgun (WGS) entry which is preliminary data.</text>
</comment>
<proteinExistence type="predicted"/>
<dbReference type="Proteomes" id="UP000075320">
    <property type="component" value="Unassembled WGS sequence"/>
</dbReference>
<organism evidence="1 2">
    <name type="scientific">Bdellovibrio bacteriovorus</name>
    <dbReference type="NCBI Taxonomy" id="959"/>
    <lineage>
        <taxon>Bacteria</taxon>
        <taxon>Pseudomonadati</taxon>
        <taxon>Bdellovibrionota</taxon>
        <taxon>Bdellovibrionia</taxon>
        <taxon>Bdellovibrionales</taxon>
        <taxon>Pseudobdellovibrionaceae</taxon>
        <taxon>Bdellovibrio</taxon>
    </lineage>
</organism>
<dbReference type="AlphaFoldDB" id="A0A150WF63"/>
<evidence type="ECO:0000313" key="2">
    <source>
        <dbReference type="Proteomes" id="UP000075320"/>
    </source>
</evidence>